<evidence type="ECO:0000256" key="4">
    <source>
        <dbReference type="ARBA" id="ARBA00022827"/>
    </source>
</evidence>
<dbReference type="InterPro" id="IPR007867">
    <property type="entry name" value="GMC_OxRtase_C"/>
</dbReference>
<evidence type="ECO:0000259" key="6">
    <source>
        <dbReference type="Pfam" id="PF05199"/>
    </source>
</evidence>
<comment type="cofactor">
    <cofactor evidence="1">
        <name>FAD</name>
        <dbReference type="ChEBI" id="CHEBI:57692"/>
    </cofactor>
</comment>
<dbReference type="Pfam" id="PF05199">
    <property type="entry name" value="GMC_oxred_C"/>
    <property type="match status" value="1"/>
</dbReference>
<dbReference type="PANTHER" id="PTHR42784:SF1">
    <property type="entry name" value="PYRANOSE 2-OXIDASE"/>
    <property type="match status" value="1"/>
</dbReference>
<protein>
    <recommendedName>
        <fullName evidence="6">Glucose-methanol-choline oxidoreductase C-terminal domain-containing protein</fullName>
    </recommendedName>
</protein>
<comment type="caution">
    <text evidence="7">The sequence shown here is derived from an EMBL/GenBank/DDBJ whole genome shotgun (WGS) entry which is preliminary data.</text>
</comment>
<gene>
    <name evidence="7" type="ORF">GBAR_LOCUS18610</name>
</gene>
<evidence type="ECO:0000256" key="5">
    <source>
        <dbReference type="ARBA" id="ARBA00023002"/>
    </source>
</evidence>
<evidence type="ECO:0000256" key="3">
    <source>
        <dbReference type="ARBA" id="ARBA00022630"/>
    </source>
</evidence>
<dbReference type="GO" id="GO:0016614">
    <property type="term" value="F:oxidoreductase activity, acting on CH-OH group of donors"/>
    <property type="evidence" value="ECO:0007669"/>
    <property type="project" value="InterPro"/>
</dbReference>
<proteinExistence type="inferred from homology"/>
<evidence type="ECO:0000256" key="2">
    <source>
        <dbReference type="ARBA" id="ARBA00010790"/>
    </source>
</evidence>
<organism evidence="7 8">
    <name type="scientific">Geodia barretti</name>
    <name type="common">Barrett's horny sponge</name>
    <dbReference type="NCBI Taxonomy" id="519541"/>
    <lineage>
        <taxon>Eukaryota</taxon>
        <taxon>Metazoa</taxon>
        <taxon>Porifera</taxon>
        <taxon>Demospongiae</taxon>
        <taxon>Heteroscleromorpha</taxon>
        <taxon>Tetractinellida</taxon>
        <taxon>Astrophorina</taxon>
        <taxon>Geodiidae</taxon>
        <taxon>Geodia</taxon>
    </lineage>
</organism>
<comment type="similarity">
    <text evidence="2">Belongs to the GMC oxidoreductase family.</text>
</comment>
<evidence type="ECO:0000313" key="7">
    <source>
        <dbReference type="EMBL" id="CAI8032977.1"/>
    </source>
</evidence>
<dbReference type="Gene3D" id="3.50.50.60">
    <property type="entry name" value="FAD/NAD(P)-binding domain"/>
    <property type="match status" value="2"/>
</dbReference>
<evidence type="ECO:0000256" key="1">
    <source>
        <dbReference type="ARBA" id="ARBA00001974"/>
    </source>
</evidence>
<dbReference type="EMBL" id="CASHTH010002636">
    <property type="protein sequence ID" value="CAI8032977.1"/>
    <property type="molecule type" value="Genomic_DNA"/>
</dbReference>
<dbReference type="SUPFAM" id="SSF51905">
    <property type="entry name" value="FAD/NAD(P)-binding domain"/>
    <property type="match status" value="1"/>
</dbReference>
<keyword evidence="5" id="KW-0560">Oxidoreductase</keyword>
<accession>A0AA35SPL9</accession>
<feature type="domain" description="Glucose-methanol-choline oxidoreductase C-terminal" evidence="6">
    <location>
        <begin position="540"/>
        <end position="599"/>
    </location>
</feature>
<keyword evidence="4" id="KW-0274">FAD</keyword>
<dbReference type="InterPro" id="IPR051473">
    <property type="entry name" value="P2Ox-like"/>
</dbReference>
<name>A0AA35SPL9_GEOBA</name>
<dbReference type="Proteomes" id="UP001174909">
    <property type="component" value="Unassembled WGS sequence"/>
</dbReference>
<dbReference type="PANTHER" id="PTHR42784">
    <property type="entry name" value="PYRANOSE 2-OXIDASE"/>
    <property type="match status" value="1"/>
</dbReference>
<keyword evidence="3" id="KW-0285">Flavoprotein</keyword>
<dbReference type="InterPro" id="IPR036188">
    <property type="entry name" value="FAD/NAD-bd_sf"/>
</dbReference>
<keyword evidence="8" id="KW-1185">Reference proteome</keyword>
<sequence length="610" mass="68494">MYLCAPNPSGNVEVRFCDKADDDTNGFNEWKPLSEKGENIRLPTEEIDAPDDDSQYGYPVPGKMQRPTSAISMQAMFFVNDSEWAALRSSGEFDYIVVGSSFCGFAFVDRVLKNNPYAKILILERGDYFLPQHFQNLPLPFRNTLDISETFPWSIAKKMHDGEYIKWLHGQVPYLGGRSGIWSAWCPEPLDEDMPGWPKEVTNAIHHYFMDVKELLNVIPASKIFEKEDNPIYGVMQKCLKEELEKNKAKLPTITRIIPAPLAVGAPHLRYIHYHKFSVPGHLLNILEEQKRKCTRGEGWLTKLATNCIVEKIIHHEEKATALKTSRGEIKLGNAKLILAMGTLPPTTLVLNSFPKFRFQSFKHVGERFTAHFISFITGRVPKSCLPFNDVMGNFEMGALYIAGVDVPRGQYHIQLSAVANANPDKDAADALRHSPDVFAAPSDEQLRTSKDHVIFGCAALGELDYRNDDNWFRLNKSSDITSNVDLQVIANENDNKLWDVMDESTFDVIEKGVSGSDVEYWHSQGSSGSWLTQRPPADKRRSPGLVHEASTMWIGSSEEAPVRLDYRLRGVKNVYITGASLWPTGGSWNPTGAMVALAMHLADKLSKGN</sequence>
<evidence type="ECO:0000313" key="8">
    <source>
        <dbReference type="Proteomes" id="UP001174909"/>
    </source>
</evidence>
<dbReference type="AlphaFoldDB" id="A0AA35SPL9"/>
<reference evidence="7" key="1">
    <citation type="submission" date="2023-03" db="EMBL/GenBank/DDBJ databases">
        <authorList>
            <person name="Steffen K."/>
            <person name="Cardenas P."/>
        </authorList>
    </citation>
    <scope>NUCLEOTIDE SEQUENCE</scope>
</reference>